<keyword evidence="7" id="KW-1185">Reference proteome</keyword>
<feature type="transmembrane region" description="Helical" evidence="5">
    <location>
        <begin position="156"/>
        <end position="177"/>
    </location>
</feature>
<comment type="subcellular location">
    <subcellularLocation>
        <location evidence="1">Membrane</location>
        <topology evidence="1">Multi-pass membrane protein</topology>
    </subcellularLocation>
</comment>
<feature type="transmembrane region" description="Helical" evidence="5">
    <location>
        <begin position="12"/>
        <end position="32"/>
    </location>
</feature>
<protein>
    <submittedName>
        <fullName evidence="6">Polysaccharide biosynthesis protein</fullName>
    </submittedName>
</protein>
<organism evidence="6 7">
    <name type="scientific">Sphaerobacter thermophilus (strain ATCC 49802 / DSM 20745 / KCCM 41009 / NCIMB 13125 / S 6022)</name>
    <dbReference type="NCBI Taxonomy" id="479434"/>
    <lineage>
        <taxon>Bacteria</taxon>
        <taxon>Pseudomonadati</taxon>
        <taxon>Thermomicrobiota</taxon>
        <taxon>Thermomicrobia</taxon>
        <taxon>Sphaerobacterales</taxon>
        <taxon>Sphaerobacterineae</taxon>
        <taxon>Sphaerobacteraceae</taxon>
        <taxon>Sphaerobacter</taxon>
    </lineage>
</organism>
<evidence type="ECO:0000256" key="5">
    <source>
        <dbReference type="SAM" id="Phobius"/>
    </source>
</evidence>
<feature type="transmembrane region" description="Helical" evidence="5">
    <location>
        <begin position="339"/>
        <end position="365"/>
    </location>
</feature>
<feature type="transmembrane region" description="Helical" evidence="5">
    <location>
        <begin position="403"/>
        <end position="422"/>
    </location>
</feature>
<dbReference type="GO" id="GO:0016020">
    <property type="term" value="C:membrane"/>
    <property type="evidence" value="ECO:0007669"/>
    <property type="project" value="UniProtKB-SubCell"/>
</dbReference>
<feature type="transmembrane region" description="Helical" evidence="5">
    <location>
        <begin position="428"/>
        <end position="449"/>
    </location>
</feature>
<feature type="transmembrane region" description="Helical" evidence="5">
    <location>
        <begin position="377"/>
        <end position="396"/>
    </location>
</feature>
<dbReference type="PANTHER" id="PTHR43424:SF1">
    <property type="entry name" value="LOCUS PUTATIVE PROTEIN 1-RELATED"/>
    <property type="match status" value="1"/>
</dbReference>
<keyword evidence="2 5" id="KW-0812">Transmembrane</keyword>
<feature type="transmembrane region" description="Helical" evidence="5">
    <location>
        <begin position="296"/>
        <end position="318"/>
    </location>
</feature>
<dbReference type="InParanoid" id="D1C2X1"/>
<accession>D1C2X1</accession>
<keyword evidence="3 5" id="KW-1133">Transmembrane helix</keyword>
<gene>
    <name evidence="6" type="ordered locus">Sthe_1152</name>
</gene>
<feature type="transmembrane region" description="Helical" evidence="5">
    <location>
        <begin position="456"/>
        <end position="479"/>
    </location>
</feature>
<dbReference type="RefSeq" id="WP_012871635.1">
    <property type="nucleotide sequence ID" value="NC_013523.1"/>
</dbReference>
<reference evidence="7" key="1">
    <citation type="submission" date="2009-11" db="EMBL/GenBank/DDBJ databases">
        <title>The complete chromosome 1 of Sphaerobacter thermophilus DSM 20745.</title>
        <authorList>
            <person name="Lucas S."/>
            <person name="Copeland A."/>
            <person name="Lapidus A."/>
            <person name="Glavina del Rio T."/>
            <person name="Dalin E."/>
            <person name="Tice H."/>
            <person name="Bruce D."/>
            <person name="Goodwin L."/>
            <person name="Pitluck S."/>
            <person name="Kyrpides N."/>
            <person name="Mavromatis K."/>
            <person name="Ivanova N."/>
            <person name="Mikhailova N."/>
            <person name="LaButti K.M."/>
            <person name="Clum A."/>
            <person name="Sun H.I."/>
            <person name="Brettin T."/>
            <person name="Detter J.C."/>
            <person name="Han C."/>
            <person name="Larimer F."/>
            <person name="Land M."/>
            <person name="Hauser L."/>
            <person name="Markowitz V."/>
            <person name="Cheng J.F."/>
            <person name="Hugenholtz P."/>
            <person name="Woyke T."/>
            <person name="Wu D."/>
            <person name="Steenblock K."/>
            <person name="Schneider S."/>
            <person name="Pukall R."/>
            <person name="Goeker M."/>
            <person name="Klenk H.P."/>
            <person name="Eisen J.A."/>
        </authorList>
    </citation>
    <scope>NUCLEOTIDE SEQUENCE [LARGE SCALE GENOMIC DNA]</scope>
    <source>
        <strain evidence="7">ATCC 49802 / DSM 20745 / S 6022</strain>
    </source>
</reference>
<dbReference type="CDD" id="cd13128">
    <property type="entry name" value="MATE_Wzx_like"/>
    <property type="match status" value="1"/>
</dbReference>
<dbReference type="InterPro" id="IPR002797">
    <property type="entry name" value="Polysacc_synth"/>
</dbReference>
<feature type="transmembrane region" description="Helical" evidence="5">
    <location>
        <begin position="85"/>
        <end position="107"/>
    </location>
</feature>
<dbReference type="eggNOG" id="COG2244">
    <property type="taxonomic scope" value="Bacteria"/>
</dbReference>
<dbReference type="EMBL" id="CP001823">
    <property type="protein sequence ID" value="ACZ38588.1"/>
    <property type="molecule type" value="Genomic_DNA"/>
</dbReference>
<evidence type="ECO:0000313" key="6">
    <source>
        <dbReference type="EMBL" id="ACZ38588.1"/>
    </source>
</evidence>
<sequence length="526" mass="55654">MTDALVTWPYTSAVLLAGAALFATLLFALARFGIPGVDRISANTIQRLAKNSAAPIAGQLANRAADLIFAAFVLRLLGATANGQYAVAVVTWLYLKTISDFGLSVLVTREAARSPDRAGYLLGASTLLRIVVLAALVPPIAAYAVGGTHLFDLSRASAIAIGLLTLSLVPGSYTEAINSIFNAHERMELPAALNVATNLFRVCLGLAALVAGFGVVGLALVALVTTTVSTLAYHVALRHVGVRPVWRLTRSEARWLITVSWPLLLNSLLVNLFFRADVFIIQAARGDHALGVYDAAYKFINTVLLVPTYFTLAVFPILSRYAASDQTRLIDSYRLATKFMLIIAWPMTLGTVALAPLLIGILGGAEFLPDSASALRVLIWFLPLSYVNGVTQYVLIAVDRQRTITGAFAAAVVFNLGANLLLVPRFGIYAAAAVTVATEVVIFATLAVAVRRYIGYFNWAGIAVRPALASCAMGAVLLLTWRAGAIPATIAASLSYAAALVVSGAVGRQEANIVLALLGRARTVAS</sequence>
<name>D1C2X1_SPHTD</name>
<evidence type="ECO:0000256" key="4">
    <source>
        <dbReference type="ARBA" id="ARBA00023136"/>
    </source>
</evidence>
<keyword evidence="4 5" id="KW-0472">Membrane</keyword>
<proteinExistence type="predicted"/>
<dbReference type="HOGENOM" id="CLU_022017_6_2_0"/>
<dbReference type="KEGG" id="sti:Sthe_1152"/>
<feature type="transmembrane region" description="Helical" evidence="5">
    <location>
        <begin position="119"/>
        <end position="144"/>
    </location>
</feature>
<dbReference type="STRING" id="479434.Sthe_1152"/>
<evidence type="ECO:0000256" key="1">
    <source>
        <dbReference type="ARBA" id="ARBA00004141"/>
    </source>
</evidence>
<dbReference type="PANTHER" id="PTHR43424">
    <property type="entry name" value="LOCUS PUTATIVE PROTEIN 1-RELATED"/>
    <property type="match status" value="1"/>
</dbReference>
<dbReference type="Pfam" id="PF01943">
    <property type="entry name" value="Polysacc_synt"/>
    <property type="match status" value="1"/>
</dbReference>
<dbReference type="OrthoDB" id="151392at2"/>
<dbReference type="Proteomes" id="UP000002027">
    <property type="component" value="Chromosome 1"/>
</dbReference>
<feature type="transmembrane region" description="Helical" evidence="5">
    <location>
        <begin position="485"/>
        <end position="506"/>
    </location>
</feature>
<dbReference type="AlphaFoldDB" id="D1C2X1"/>
<evidence type="ECO:0000256" key="2">
    <source>
        <dbReference type="ARBA" id="ARBA00022692"/>
    </source>
</evidence>
<evidence type="ECO:0000256" key="3">
    <source>
        <dbReference type="ARBA" id="ARBA00022989"/>
    </source>
</evidence>
<dbReference type="InterPro" id="IPR052556">
    <property type="entry name" value="PolySynth_Transporter"/>
</dbReference>
<reference evidence="6 7" key="2">
    <citation type="journal article" date="2010" name="Stand. Genomic Sci.">
        <title>Complete genome sequence of Desulfohalobium retbaense type strain (HR(100)).</title>
        <authorList>
            <person name="Spring S."/>
            <person name="Nolan M."/>
            <person name="Lapidus A."/>
            <person name="Glavina Del Rio T."/>
            <person name="Copeland A."/>
            <person name="Tice H."/>
            <person name="Cheng J.F."/>
            <person name="Lucas S."/>
            <person name="Land M."/>
            <person name="Chen F."/>
            <person name="Bruce D."/>
            <person name="Goodwin L."/>
            <person name="Pitluck S."/>
            <person name="Ivanova N."/>
            <person name="Mavromatis K."/>
            <person name="Mikhailova N."/>
            <person name="Pati A."/>
            <person name="Chen A."/>
            <person name="Palaniappan K."/>
            <person name="Hauser L."/>
            <person name="Chang Y.J."/>
            <person name="Jeffries C.D."/>
            <person name="Munk C."/>
            <person name="Kiss H."/>
            <person name="Chain P."/>
            <person name="Han C."/>
            <person name="Brettin T."/>
            <person name="Detter J.C."/>
            <person name="Schuler E."/>
            <person name="Goker M."/>
            <person name="Rohde M."/>
            <person name="Bristow J."/>
            <person name="Eisen J.A."/>
            <person name="Markowitz V."/>
            <person name="Hugenholtz P."/>
            <person name="Kyrpides N.C."/>
            <person name="Klenk H.P."/>
        </authorList>
    </citation>
    <scope>NUCLEOTIDE SEQUENCE [LARGE SCALE GENOMIC DNA]</scope>
    <source>
        <strain evidence="7">ATCC 49802 / DSM 20745 / S 6022</strain>
    </source>
</reference>
<evidence type="ECO:0000313" key="7">
    <source>
        <dbReference type="Proteomes" id="UP000002027"/>
    </source>
</evidence>